<evidence type="ECO:0000313" key="1">
    <source>
        <dbReference type="EMBL" id="ACJ16414.1"/>
    </source>
</evidence>
<dbReference type="eggNOG" id="arCOG08610">
    <property type="taxonomic scope" value="Archaea"/>
</dbReference>
<accession>B6YWF1</accession>
<dbReference type="HOGENOM" id="CLU_1425159_0_0_2"/>
<reference evidence="1 2" key="1">
    <citation type="journal article" date="2008" name="J. Bacteriol.">
        <title>The complete genome sequence of Thermococcus onnurineus NA1 reveals a mixed heterotrophic and carboxydotrophic metabolism.</title>
        <authorList>
            <person name="Lee H.S."/>
            <person name="Kang S.G."/>
            <person name="Bae S.S."/>
            <person name="Lim J.K."/>
            <person name="Cho Y."/>
            <person name="Kim Y.J."/>
            <person name="Jeon J.H."/>
            <person name="Cha S.S."/>
            <person name="Kwon K.K."/>
            <person name="Kim H.T."/>
            <person name="Park C.J."/>
            <person name="Lee H.W."/>
            <person name="Kim S.I."/>
            <person name="Chun J."/>
            <person name="Colwell R.R."/>
            <person name="Kim S.J."/>
            <person name="Lee J.H."/>
        </authorList>
    </citation>
    <scope>NUCLEOTIDE SEQUENCE [LARGE SCALE GENOMIC DNA]</scope>
    <source>
        <strain evidence="1 2">NA1</strain>
    </source>
</reference>
<protein>
    <submittedName>
        <fullName evidence="1">Uncharacterized protein</fullName>
    </submittedName>
</protein>
<dbReference type="AlphaFoldDB" id="B6YWF1"/>
<dbReference type="RefSeq" id="WP_012571886.1">
    <property type="nucleotide sequence ID" value="NC_011529.1"/>
</dbReference>
<gene>
    <name evidence="1" type="ordered locus">TON_0926</name>
</gene>
<dbReference type="Proteomes" id="UP000002727">
    <property type="component" value="Chromosome"/>
</dbReference>
<keyword evidence="2" id="KW-1185">Reference proteome</keyword>
<evidence type="ECO:0000313" key="2">
    <source>
        <dbReference type="Proteomes" id="UP000002727"/>
    </source>
</evidence>
<dbReference type="OrthoDB" id="95391at2157"/>
<proteinExistence type="predicted"/>
<sequence>MNIKEAVVKIFPEIPELKDVDFSQYATPYTPLLTKFEKSDGKGLLEFQRFVEENGGERAVVGRFIISLLQYLLIRYRRYGEQEVIIPSVKIFITLKGWLIENDYERDWLNIFHNFLGYLVDMMPHIAESEDCGMANAYLTLIHSLTLEAKETFSEEYFQELAATAAKHLRDLREKCSIETPVPEKKRKNPC</sequence>
<dbReference type="KEGG" id="ton:TON_0926"/>
<dbReference type="GeneID" id="7017229"/>
<name>B6YWF1_THEON</name>
<organism evidence="1 2">
    <name type="scientific">Thermococcus onnurineus (strain NA1)</name>
    <dbReference type="NCBI Taxonomy" id="523850"/>
    <lineage>
        <taxon>Archaea</taxon>
        <taxon>Methanobacteriati</taxon>
        <taxon>Methanobacteriota</taxon>
        <taxon>Thermococci</taxon>
        <taxon>Thermococcales</taxon>
        <taxon>Thermococcaceae</taxon>
        <taxon>Thermococcus</taxon>
    </lineage>
</organism>
<dbReference type="EMBL" id="CP000855">
    <property type="protein sequence ID" value="ACJ16414.1"/>
    <property type="molecule type" value="Genomic_DNA"/>
</dbReference>
<dbReference type="PATRIC" id="fig|523850.10.peg.934"/>